<proteinExistence type="predicted"/>
<dbReference type="PROSITE" id="PS50181">
    <property type="entry name" value="FBOX"/>
    <property type="match status" value="1"/>
</dbReference>
<dbReference type="OrthoDB" id="3942968at2759"/>
<evidence type="ECO:0000259" key="1">
    <source>
        <dbReference type="PROSITE" id="PS50181"/>
    </source>
</evidence>
<dbReference type="EMBL" id="MU006226">
    <property type="protein sequence ID" value="KAF2826306.1"/>
    <property type="molecule type" value="Genomic_DNA"/>
</dbReference>
<evidence type="ECO:0000313" key="3">
    <source>
        <dbReference type="Proteomes" id="UP000799424"/>
    </source>
</evidence>
<name>A0A6A6ZZN6_9PLEO</name>
<evidence type="ECO:0000313" key="2">
    <source>
        <dbReference type="EMBL" id="KAF2826306.1"/>
    </source>
</evidence>
<dbReference type="AlphaFoldDB" id="A0A6A6ZZN6"/>
<protein>
    <recommendedName>
        <fullName evidence="1">F-box domain-containing protein</fullName>
    </recommendedName>
</protein>
<feature type="domain" description="F-box" evidence="1">
    <location>
        <begin position="1"/>
        <end position="49"/>
    </location>
</feature>
<accession>A0A6A6ZZN6</accession>
<gene>
    <name evidence="2" type="ORF">CC86DRAFT_467054</name>
</gene>
<reference evidence="2" key="1">
    <citation type="journal article" date="2020" name="Stud. Mycol.">
        <title>101 Dothideomycetes genomes: a test case for predicting lifestyles and emergence of pathogens.</title>
        <authorList>
            <person name="Haridas S."/>
            <person name="Albert R."/>
            <person name="Binder M."/>
            <person name="Bloem J."/>
            <person name="Labutti K."/>
            <person name="Salamov A."/>
            <person name="Andreopoulos B."/>
            <person name="Baker S."/>
            <person name="Barry K."/>
            <person name="Bills G."/>
            <person name="Bluhm B."/>
            <person name="Cannon C."/>
            <person name="Castanera R."/>
            <person name="Culley D."/>
            <person name="Daum C."/>
            <person name="Ezra D."/>
            <person name="Gonzalez J."/>
            <person name="Henrissat B."/>
            <person name="Kuo A."/>
            <person name="Liang C."/>
            <person name="Lipzen A."/>
            <person name="Lutzoni F."/>
            <person name="Magnuson J."/>
            <person name="Mondo S."/>
            <person name="Nolan M."/>
            <person name="Ohm R."/>
            <person name="Pangilinan J."/>
            <person name="Park H.-J."/>
            <person name="Ramirez L."/>
            <person name="Alfaro M."/>
            <person name="Sun H."/>
            <person name="Tritt A."/>
            <person name="Yoshinaga Y."/>
            <person name="Zwiers L.-H."/>
            <person name="Turgeon B."/>
            <person name="Goodwin S."/>
            <person name="Spatafora J."/>
            <person name="Crous P."/>
            <person name="Grigoriev I."/>
        </authorList>
    </citation>
    <scope>NUCLEOTIDE SEQUENCE</scope>
    <source>
        <strain evidence="2">CBS 113818</strain>
    </source>
</reference>
<dbReference type="InterPro" id="IPR001810">
    <property type="entry name" value="F-box_dom"/>
</dbReference>
<sequence length="372" mass="42923">MPTITDLPGELLDSICGDLSRSDILSLRHASRQMVHNLRFNFEEQFDSIHATCSKAGLKRLGQLTLLPRDRRHTLDRITHVTIHVLTDYRLRELAQSFAKSVGHPYFWAYSRTRRVLVHVLNTFPNLKAITITNEIFERNPEPAPGSFELSAHRDPLDDEYPTLRAFESALSIMPSLKKKDLELRMVIEYSTQKRDQKIYQGQPFLLDCAMTLDTWENGFFPSQPKVQSHIFGNANFSAGKVIEKYLKHLTLRHYERYLDTEPGDIMRAVLAAPLTHLTLDDASLESTKNMFWEPYGAHFSALTHLRIRDSEVSPRFAEWLCYQVNSLQVVELWRCMATRIAKGEVLGRFRESLVGRKCVARECWVGGEEEE</sequence>
<keyword evidence="3" id="KW-1185">Reference proteome</keyword>
<dbReference type="Proteomes" id="UP000799424">
    <property type="component" value="Unassembled WGS sequence"/>
</dbReference>
<organism evidence="2 3">
    <name type="scientific">Ophiobolus disseminans</name>
    <dbReference type="NCBI Taxonomy" id="1469910"/>
    <lineage>
        <taxon>Eukaryota</taxon>
        <taxon>Fungi</taxon>
        <taxon>Dikarya</taxon>
        <taxon>Ascomycota</taxon>
        <taxon>Pezizomycotina</taxon>
        <taxon>Dothideomycetes</taxon>
        <taxon>Pleosporomycetidae</taxon>
        <taxon>Pleosporales</taxon>
        <taxon>Pleosporineae</taxon>
        <taxon>Phaeosphaeriaceae</taxon>
        <taxon>Ophiobolus</taxon>
    </lineage>
</organism>